<keyword evidence="6" id="KW-0206">Cytoskeleton</keyword>
<feature type="compositionally biased region" description="Basic and acidic residues" evidence="7">
    <location>
        <begin position="387"/>
        <end position="440"/>
    </location>
</feature>
<evidence type="ECO:0000256" key="5">
    <source>
        <dbReference type="ARBA" id="ARBA00023054"/>
    </source>
</evidence>
<evidence type="ECO:0000256" key="7">
    <source>
        <dbReference type="SAM" id="MobiDB-lite"/>
    </source>
</evidence>
<protein>
    <recommendedName>
        <fullName evidence="3">Trichoplein keratin filament-binding protein</fullName>
    </recommendedName>
</protein>
<feature type="compositionally biased region" description="Basic and acidic residues" evidence="7">
    <location>
        <begin position="166"/>
        <end position="214"/>
    </location>
</feature>
<dbReference type="Proteomes" id="UP001148018">
    <property type="component" value="Unassembled WGS sequence"/>
</dbReference>
<evidence type="ECO:0000313" key="9">
    <source>
        <dbReference type="EMBL" id="KAJ3604067.1"/>
    </source>
</evidence>
<dbReference type="Pfam" id="PF13868">
    <property type="entry name" value="TPH"/>
    <property type="match status" value="1"/>
</dbReference>
<name>A0A9Q0EGK3_9TELE</name>
<accession>A0A9Q0EGK3</accession>
<comment type="subcellular location">
    <subcellularLocation>
        <location evidence="1">Cytoplasm</location>
        <location evidence="1">Cytoskeleton</location>
        <location evidence="1">Microtubule organizing center</location>
        <location evidence="1">Centrosome</location>
    </subcellularLocation>
</comment>
<dbReference type="GO" id="GO:0045095">
    <property type="term" value="C:keratin filament"/>
    <property type="evidence" value="ECO:0007669"/>
    <property type="project" value="TreeGrafter"/>
</dbReference>
<sequence>MALPTLSAHAPNRGRALVEQRARKREQETRLRQQWDEHSHYFREQSVQGQKQAEWSSRHMSAYHLEQEKEVRRQHLEERRGRLAAMLEAERVSLEEELRELVPDRSSLMARLGQKNDALRLAREERRRKLAQELLKETWRKNNPELRKVESELHNDHVVSRWQEQVCEKQEREKEQQEETRRYANQYEESRTQALERIRQDEQRRKEEERTRGAELRQQMEELKLREAEAIRLQREQDALLAQQGALEGLEEDRRSAEEKRKKSEMGRFLVRQYRAQLKRRAQQVQEELEADRKILAALLEGEQEDRKLEAAWRERAGADAAWMKRVIEEQLLLEREREAQFTLLYREQAQSVWEKREAGWEKERKARERLMREVLEGRRRQIEEKELDSQVEERRHTQQEEERRRGQEEEERREVLRAQDEELRQETERMSRLGFQEKIHSRRRSAWT</sequence>
<dbReference type="GO" id="GO:0005813">
    <property type="term" value="C:centrosome"/>
    <property type="evidence" value="ECO:0007669"/>
    <property type="project" value="UniProtKB-SubCell"/>
</dbReference>
<evidence type="ECO:0000256" key="1">
    <source>
        <dbReference type="ARBA" id="ARBA00004300"/>
    </source>
</evidence>
<dbReference type="GO" id="GO:0006915">
    <property type="term" value="P:apoptotic process"/>
    <property type="evidence" value="ECO:0007669"/>
    <property type="project" value="TreeGrafter"/>
</dbReference>
<dbReference type="PANTHER" id="PTHR31183">
    <property type="entry name" value="TRICHOPLEIN KERATIN FILAMENT-BINDING PROTEIN FAMILY MEMBER"/>
    <property type="match status" value="1"/>
</dbReference>
<evidence type="ECO:0000256" key="3">
    <source>
        <dbReference type="ARBA" id="ARBA00017328"/>
    </source>
</evidence>
<keyword evidence="10" id="KW-1185">Reference proteome</keyword>
<dbReference type="EMBL" id="JANIIK010000044">
    <property type="protein sequence ID" value="KAJ3604067.1"/>
    <property type="molecule type" value="Genomic_DNA"/>
</dbReference>
<proteinExistence type="inferred from homology"/>
<feature type="region of interest" description="Disordered" evidence="7">
    <location>
        <begin position="387"/>
        <end position="449"/>
    </location>
</feature>
<evidence type="ECO:0000259" key="8">
    <source>
        <dbReference type="Pfam" id="PF13868"/>
    </source>
</evidence>
<dbReference type="PANTHER" id="PTHR31183:SF2">
    <property type="entry name" value="TRICHOPLEIN KERATIN FILAMENT-BINDING PROTEIN"/>
    <property type="match status" value="1"/>
</dbReference>
<dbReference type="OrthoDB" id="6431598at2759"/>
<evidence type="ECO:0000256" key="6">
    <source>
        <dbReference type="ARBA" id="ARBA00023212"/>
    </source>
</evidence>
<comment type="similarity">
    <text evidence="2">Belongs to the TCHP family.</text>
</comment>
<keyword evidence="4" id="KW-0963">Cytoplasm</keyword>
<evidence type="ECO:0000256" key="4">
    <source>
        <dbReference type="ARBA" id="ARBA00022490"/>
    </source>
</evidence>
<keyword evidence="5" id="KW-0175">Coiled coil</keyword>
<organism evidence="9 10">
    <name type="scientific">Muraenolepis orangiensis</name>
    <name type="common">Patagonian moray cod</name>
    <dbReference type="NCBI Taxonomy" id="630683"/>
    <lineage>
        <taxon>Eukaryota</taxon>
        <taxon>Metazoa</taxon>
        <taxon>Chordata</taxon>
        <taxon>Craniata</taxon>
        <taxon>Vertebrata</taxon>
        <taxon>Euteleostomi</taxon>
        <taxon>Actinopterygii</taxon>
        <taxon>Neopterygii</taxon>
        <taxon>Teleostei</taxon>
        <taxon>Neoteleostei</taxon>
        <taxon>Acanthomorphata</taxon>
        <taxon>Zeiogadaria</taxon>
        <taxon>Gadariae</taxon>
        <taxon>Gadiformes</taxon>
        <taxon>Muraenolepidoidei</taxon>
        <taxon>Muraenolepididae</taxon>
        <taxon>Muraenolepis</taxon>
    </lineage>
</organism>
<feature type="domain" description="Trichohyalin-plectin-homology" evidence="8">
    <location>
        <begin position="139"/>
        <end position="434"/>
    </location>
</feature>
<feature type="region of interest" description="Disordered" evidence="7">
    <location>
        <begin position="1"/>
        <end position="32"/>
    </location>
</feature>
<reference evidence="9" key="1">
    <citation type="submission" date="2022-07" db="EMBL/GenBank/DDBJ databases">
        <title>Chromosome-level genome of Muraenolepis orangiensis.</title>
        <authorList>
            <person name="Kim J."/>
        </authorList>
    </citation>
    <scope>NUCLEOTIDE SEQUENCE</scope>
    <source>
        <strain evidence="9">KU_S4_2022</strain>
        <tissue evidence="9">Muscle</tissue>
    </source>
</reference>
<evidence type="ECO:0000313" key="10">
    <source>
        <dbReference type="Proteomes" id="UP001148018"/>
    </source>
</evidence>
<dbReference type="InterPro" id="IPR043596">
    <property type="entry name" value="CFAP53/TCHP"/>
</dbReference>
<evidence type="ECO:0000256" key="2">
    <source>
        <dbReference type="ARBA" id="ARBA00010777"/>
    </source>
</evidence>
<dbReference type="AlphaFoldDB" id="A0A9Q0EGK3"/>
<feature type="region of interest" description="Disordered" evidence="7">
    <location>
        <begin position="165"/>
        <end position="214"/>
    </location>
</feature>
<dbReference type="InterPro" id="IPR043597">
    <property type="entry name" value="TPH_dom"/>
</dbReference>
<comment type="caution">
    <text evidence="9">The sequence shown here is derived from an EMBL/GenBank/DDBJ whole genome shotgun (WGS) entry which is preliminary data.</text>
</comment>
<gene>
    <name evidence="9" type="ORF">NHX12_028808</name>
</gene>
<feature type="compositionally biased region" description="Basic and acidic residues" evidence="7">
    <location>
        <begin position="16"/>
        <end position="32"/>
    </location>
</feature>